<accession>A0AAV2ZAV2</accession>
<reference evidence="1" key="2">
    <citation type="journal article" date="2023" name="Microbiol Resour">
        <title>Decontamination and Annotation of the Draft Genome Sequence of the Oomycete Lagenidium giganteum ARSEF 373.</title>
        <authorList>
            <person name="Morgan W.R."/>
            <person name="Tartar A."/>
        </authorList>
    </citation>
    <scope>NUCLEOTIDE SEQUENCE</scope>
    <source>
        <strain evidence="1">ARSEF 373</strain>
    </source>
</reference>
<keyword evidence="2" id="KW-1185">Reference proteome</keyword>
<dbReference type="Proteomes" id="UP001146120">
    <property type="component" value="Unassembled WGS sequence"/>
</dbReference>
<evidence type="ECO:0000313" key="1">
    <source>
        <dbReference type="EMBL" id="DBA04103.1"/>
    </source>
</evidence>
<dbReference type="AlphaFoldDB" id="A0AAV2ZAV2"/>
<dbReference type="EMBL" id="DAKRPA010000012">
    <property type="protein sequence ID" value="DBA04103.1"/>
    <property type="molecule type" value="Genomic_DNA"/>
</dbReference>
<name>A0AAV2ZAV2_9STRA</name>
<sequence length="259" mass="28599">MLLPQSTERNEDEVAGYIYRLLDPVCNGTNLVSTTAIIARIIRYHVKLDEIAHRGRWSMECFATLLEYLAETSTSDQKVARVLIAWADPTQFVVAPTLTSVPEVKEIQERFASQLFALFEARLQSSQFVHALATTLLLYVRDLLQFGIEHCVNKTLHVALGEVLPGTSSSKLTSILITWCDEIRKRFVVSKLAALPTSKLEPPITDGRGHTRLASGLLDAKAQLTSIGTAQAEPAAALESLGLNQRMLLTAIQRHHAPS</sequence>
<gene>
    <name evidence="1" type="ORF">N0F65_009450</name>
</gene>
<evidence type="ECO:0000313" key="2">
    <source>
        <dbReference type="Proteomes" id="UP001146120"/>
    </source>
</evidence>
<reference evidence="1" key="1">
    <citation type="submission" date="2022-11" db="EMBL/GenBank/DDBJ databases">
        <authorList>
            <person name="Morgan W.R."/>
            <person name="Tartar A."/>
        </authorList>
    </citation>
    <scope>NUCLEOTIDE SEQUENCE</scope>
    <source>
        <strain evidence="1">ARSEF 373</strain>
    </source>
</reference>
<organism evidence="1 2">
    <name type="scientific">Lagenidium giganteum</name>
    <dbReference type="NCBI Taxonomy" id="4803"/>
    <lineage>
        <taxon>Eukaryota</taxon>
        <taxon>Sar</taxon>
        <taxon>Stramenopiles</taxon>
        <taxon>Oomycota</taxon>
        <taxon>Peronosporomycetes</taxon>
        <taxon>Pythiales</taxon>
        <taxon>Pythiaceae</taxon>
    </lineage>
</organism>
<comment type="caution">
    <text evidence="1">The sequence shown here is derived from an EMBL/GenBank/DDBJ whole genome shotgun (WGS) entry which is preliminary data.</text>
</comment>
<proteinExistence type="predicted"/>
<protein>
    <submittedName>
        <fullName evidence="1">Uncharacterized protein</fullName>
    </submittedName>
</protein>